<reference evidence="8" key="1">
    <citation type="submission" date="2018-07" db="EMBL/GenBank/DDBJ databases">
        <title>Genome sequencing of Paracoccus sp. SC2-6.</title>
        <authorList>
            <person name="Heo J."/>
            <person name="Kim S.-J."/>
            <person name="Kwon S.-W."/>
        </authorList>
    </citation>
    <scope>NUCLEOTIDE SEQUENCE [LARGE SCALE GENOMIC DNA]</scope>
    <source>
        <strain evidence="8">SC2-6</strain>
    </source>
</reference>
<dbReference type="InterPro" id="IPR027417">
    <property type="entry name" value="P-loop_NTPase"/>
</dbReference>
<dbReference type="GO" id="GO:0005525">
    <property type="term" value="F:GTP binding"/>
    <property type="evidence" value="ECO:0007669"/>
    <property type="project" value="UniProtKB-UniRule"/>
</dbReference>
<gene>
    <name evidence="7" type="ORF">DRW48_06140</name>
</gene>
<dbReference type="EMBL" id="CP030918">
    <property type="protein sequence ID" value="AXC49320.1"/>
    <property type="molecule type" value="Genomic_DNA"/>
</dbReference>
<feature type="binding site" evidence="4">
    <location>
        <begin position="74"/>
        <end position="77"/>
    </location>
    <ligand>
        <name>GTP</name>
        <dbReference type="ChEBI" id="CHEBI:37565"/>
    </ligand>
</feature>
<protein>
    <submittedName>
        <fullName evidence="7">RNase adapter RapZ</fullName>
    </submittedName>
</protein>
<accession>A0A344PIW5</accession>
<evidence type="ECO:0000313" key="7">
    <source>
        <dbReference type="EMBL" id="AXC49320.1"/>
    </source>
</evidence>
<dbReference type="Pfam" id="PF22740">
    <property type="entry name" value="PapZ_C"/>
    <property type="match status" value="1"/>
</dbReference>
<dbReference type="PIRSF" id="PIRSF005052">
    <property type="entry name" value="P-loopkin"/>
    <property type="match status" value="1"/>
</dbReference>
<keyword evidence="3 4" id="KW-0342">GTP-binding</keyword>
<sequence length="313" mass="34854">MSDTQNEPSLVADDPRDTRQRLIFVTGPAGAGRSTAIHVLEDLGYEAIDNLPLSLIPRLLDGPPRNRPLALGIDARNRDFSIANLSDLLDRLSVNANYAPELLYLDCSPDALVRRYSETRRRHPLAPDEPPLAGIEAEREMLAPIRSRAEVLIDTTDLSPHDLKSELARWFDLAGNHRLTVSLHSFSYKRGVPRGLDMMFDCRFLANPHWRPELRSHDGREGPVQDYVTADPLYAPFFDKVRDLVLFVLPAHLAEGKAHLAIGFGCTGGKHRSVTLTEKLGEALAQAGWRVSIRHRELEHRGAALPLNEPAPA</sequence>
<dbReference type="PANTHER" id="PTHR30448">
    <property type="entry name" value="RNASE ADAPTER PROTEIN RAPZ"/>
    <property type="match status" value="1"/>
</dbReference>
<dbReference type="GO" id="GO:0005524">
    <property type="term" value="F:ATP binding"/>
    <property type="evidence" value="ECO:0007669"/>
    <property type="project" value="UniProtKB-UniRule"/>
</dbReference>
<evidence type="ECO:0000259" key="5">
    <source>
        <dbReference type="Pfam" id="PF03668"/>
    </source>
</evidence>
<keyword evidence="1 4" id="KW-0547">Nucleotide-binding</keyword>
<dbReference type="KEGG" id="pars:DRW48_06140"/>
<feature type="binding site" evidence="4">
    <location>
        <begin position="27"/>
        <end position="34"/>
    </location>
    <ligand>
        <name>ATP</name>
        <dbReference type="ChEBI" id="CHEBI:30616"/>
    </ligand>
</feature>
<feature type="domain" description="RapZ-like N-terminal" evidence="5">
    <location>
        <begin position="22"/>
        <end position="171"/>
    </location>
</feature>
<dbReference type="InterPro" id="IPR053931">
    <property type="entry name" value="RapZ_C"/>
</dbReference>
<feature type="domain" description="RapZ C-terminal" evidence="6">
    <location>
        <begin position="180"/>
        <end position="299"/>
    </location>
</feature>
<dbReference type="InterPro" id="IPR005337">
    <property type="entry name" value="RapZ-like"/>
</dbReference>
<proteinExistence type="inferred from homology"/>
<evidence type="ECO:0000259" key="6">
    <source>
        <dbReference type="Pfam" id="PF22740"/>
    </source>
</evidence>
<dbReference type="RefSeq" id="WP_114075639.1">
    <property type="nucleotide sequence ID" value="NZ_CP030918.1"/>
</dbReference>
<dbReference type="Proteomes" id="UP000252023">
    <property type="component" value="Chromosome"/>
</dbReference>
<dbReference type="Pfam" id="PF03668">
    <property type="entry name" value="RapZ-like_N"/>
    <property type="match status" value="1"/>
</dbReference>
<evidence type="ECO:0000256" key="3">
    <source>
        <dbReference type="ARBA" id="ARBA00023134"/>
    </source>
</evidence>
<dbReference type="AlphaFoldDB" id="A0A344PIW5"/>
<evidence type="ECO:0000313" key="8">
    <source>
        <dbReference type="Proteomes" id="UP000252023"/>
    </source>
</evidence>
<dbReference type="OrthoDB" id="9784461at2"/>
<dbReference type="InterPro" id="IPR053930">
    <property type="entry name" value="RapZ-like_N"/>
</dbReference>
<dbReference type="NCBIfam" id="NF003828">
    <property type="entry name" value="PRK05416.1"/>
    <property type="match status" value="1"/>
</dbReference>
<dbReference type="PANTHER" id="PTHR30448:SF0">
    <property type="entry name" value="RNASE ADAPTER PROTEIN RAPZ"/>
    <property type="match status" value="1"/>
</dbReference>
<dbReference type="Gene3D" id="3.40.50.300">
    <property type="entry name" value="P-loop containing nucleotide triphosphate hydrolases"/>
    <property type="match status" value="1"/>
</dbReference>
<evidence type="ECO:0000256" key="4">
    <source>
        <dbReference type="HAMAP-Rule" id="MF_00636"/>
    </source>
</evidence>
<dbReference type="SUPFAM" id="SSF52540">
    <property type="entry name" value="P-loop containing nucleoside triphosphate hydrolases"/>
    <property type="match status" value="1"/>
</dbReference>
<dbReference type="HAMAP" id="MF_00636">
    <property type="entry name" value="RapZ_like"/>
    <property type="match status" value="1"/>
</dbReference>
<keyword evidence="8" id="KW-1185">Reference proteome</keyword>
<name>A0A344PIW5_9RHOB</name>
<evidence type="ECO:0000256" key="2">
    <source>
        <dbReference type="ARBA" id="ARBA00022840"/>
    </source>
</evidence>
<evidence type="ECO:0000256" key="1">
    <source>
        <dbReference type="ARBA" id="ARBA00022741"/>
    </source>
</evidence>
<keyword evidence="2 4" id="KW-0067">ATP-binding</keyword>
<organism evidence="7 8">
    <name type="scientific">Paracoccus suum</name>
    <dbReference type="NCBI Taxonomy" id="2259340"/>
    <lineage>
        <taxon>Bacteria</taxon>
        <taxon>Pseudomonadati</taxon>
        <taxon>Pseudomonadota</taxon>
        <taxon>Alphaproteobacteria</taxon>
        <taxon>Rhodobacterales</taxon>
        <taxon>Paracoccaceae</taxon>
        <taxon>Paracoccus</taxon>
    </lineage>
</organism>